<feature type="region of interest" description="Disordered" evidence="1">
    <location>
        <begin position="662"/>
        <end position="733"/>
    </location>
</feature>
<feature type="compositionally biased region" description="Polar residues" evidence="1">
    <location>
        <begin position="336"/>
        <end position="345"/>
    </location>
</feature>
<proteinExistence type="predicted"/>
<organism evidence="2 3">
    <name type="scientific">Trichodelitschia bisporula</name>
    <dbReference type="NCBI Taxonomy" id="703511"/>
    <lineage>
        <taxon>Eukaryota</taxon>
        <taxon>Fungi</taxon>
        <taxon>Dikarya</taxon>
        <taxon>Ascomycota</taxon>
        <taxon>Pezizomycotina</taxon>
        <taxon>Dothideomycetes</taxon>
        <taxon>Dothideomycetes incertae sedis</taxon>
        <taxon>Phaeotrichales</taxon>
        <taxon>Phaeotrichaceae</taxon>
        <taxon>Trichodelitschia</taxon>
    </lineage>
</organism>
<protein>
    <submittedName>
        <fullName evidence="2">Uncharacterized protein</fullName>
    </submittedName>
</protein>
<feature type="compositionally biased region" description="Polar residues" evidence="1">
    <location>
        <begin position="543"/>
        <end position="567"/>
    </location>
</feature>
<feature type="compositionally biased region" description="Polar residues" evidence="1">
    <location>
        <begin position="197"/>
        <end position="222"/>
    </location>
</feature>
<feature type="compositionally biased region" description="Polar residues" evidence="1">
    <location>
        <begin position="382"/>
        <end position="394"/>
    </location>
</feature>
<dbReference type="EMBL" id="ML996689">
    <property type="protein sequence ID" value="KAF2403564.1"/>
    <property type="molecule type" value="Genomic_DNA"/>
</dbReference>
<feature type="region of interest" description="Disordered" evidence="1">
    <location>
        <begin position="521"/>
        <end position="567"/>
    </location>
</feature>
<feature type="compositionally biased region" description="Low complexity" evidence="1">
    <location>
        <begin position="670"/>
        <end position="680"/>
    </location>
</feature>
<dbReference type="AlphaFoldDB" id="A0A6G1I5V1"/>
<keyword evidence="3" id="KW-1185">Reference proteome</keyword>
<name>A0A6G1I5V1_9PEZI</name>
<feature type="compositionally biased region" description="Polar residues" evidence="1">
    <location>
        <begin position="61"/>
        <end position="93"/>
    </location>
</feature>
<dbReference type="OrthoDB" id="5369729at2759"/>
<feature type="compositionally biased region" description="Low complexity" evidence="1">
    <location>
        <begin position="126"/>
        <end position="140"/>
    </location>
</feature>
<feature type="region of interest" description="Disordered" evidence="1">
    <location>
        <begin position="61"/>
        <end position="257"/>
    </location>
</feature>
<evidence type="ECO:0000313" key="3">
    <source>
        <dbReference type="Proteomes" id="UP000799640"/>
    </source>
</evidence>
<gene>
    <name evidence="2" type="ORF">EJ06DRAFT_546760</name>
</gene>
<feature type="compositionally biased region" description="Low complexity" evidence="1">
    <location>
        <begin position="858"/>
        <end position="870"/>
    </location>
</feature>
<reference evidence="2" key="1">
    <citation type="journal article" date="2020" name="Stud. Mycol.">
        <title>101 Dothideomycetes genomes: a test case for predicting lifestyles and emergence of pathogens.</title>
        <authorList>
            <person name="Haridas S."/>
            <person name="Albert R."/>
            <person name="Binder M."/>
            <person name="Bloem J."/>
            <person name="Labutti K."/>
            <person name="Salamov A."/>
            <person name="Andreopoulos B."/>
            <person name="Baker S."/>
            <person name="Barry K."/>
            <person name="Bills G."/>
            <person name="Bluhm B."/>
            <person name="Cannon C."/>
            <person name="Castanera R."/>
            <person name="Culley D."/>
            <person name="Daum C."/>
            <person name="Ezra D."/>
            <person name="Gonzalez J."/>
            <person name="Henrissat B."/>
            <person name="Kuo A."/>
            <person name="Liang C."/>
            <person name="Lipzen A."/>
            <person name="Lutzoni F."/>
            <person name="Magnuson J."/>
            <person name="Mondo S."/>
            <person name="Nolan M."/>
            <person name="Ohm R."/>
            <person name="Pangilinan J."/>
            <person name="Park H.-J."/>
            <person name="Ramirez L."/>
            <person name="Alfaro M."/>
            <person name="Sun H."/>
            <person name="Tritt A."/>
            <person name="Yoshinaga Y."/>
            <person name="Zwiers L.-H."/>
            <person name="Turgeon B."/>
            <person name="Goodwin S."/>
            <person name="Spatafora J."/>
            <person name="Crous P."/>
            <person name="Grigoriev I."/>
        </authorList>
    </citation>
    <scope>NUCLEOTIDE SEQUENCE</scope>
    <source>
        <strain evidence="2">CBS 262.69</strain>
    </source>
</reference>
<feature type="region of interest" description="Disordered" evidence="1">
    <location>
        <begin position="921"/>
        <end position="956"/>
    </location>
</feature>
<feature type="compositionally biased region" description="Low complexity" evidence="1">
    <location>
        <begin position="240"/>
        <end position="251"/>
    </location>
</feature>
<feature type="region of interest" description="Disordered" evidence="1">
    <location>
        <begin position="314"/>
        <end position="394"/>
    </location>
</feature>
<feature type="compositionally biased region" description="Basic and acidic residues" evidence="1">
    <location>
        <begin position="315"/>
        <end position="330"/>
    </location>
</feature>
<feature type="region of interest" description="Disordered" evidence="1">
    <location>
        <begin position="20"/>
        <end position="42"/>
    </location>
</feature>
<feature type="compositionally biased region" description="Polar residues" evidence="1">
    <location>
        <begin position="100"/>
        <end position="125"/>
    </location>
</feature>
<feature type="region of interest" description="Disordered" evidence="1">
    <location>
        <begin position="846"/>
        <end position="877"/>
    </location>
</feature>
<feature type="region of interest" description="Disordered" evidence="1">
    <location>
        <begin position="269"/>
        <end position="299"/>
    </location>
</feature>
<evidence type="ECO:0000313" key="2">
    <source>
        <dbReference type="EMBL" id="KAF2403564.1"/>
    </source>
</evidence>
<feature type="compositionally biased region" description="Basic residues" evidence="1">
    <location>
        <begin position="23"/>
        <end position="32"/>
    </location>
</feature>
<feature type="compositionally biased region" description="Gly residues" evidence="1">
    <location>
        <begin position="945"/>
        <end position="956"/>
    </location>
</feature>
<evidence type="ECO:0000256" key="1">
    <source>
        <dbReference type="SAM" id="MobiDB-lite"/>
    </source>
</evidence>
<feature type="region of interest" description="Disordered" evidence="1">
    <location>
        <begin position="428"/>
        <end position="456"/>
    </location>
</feature>
<dbReference type="Proteomes" id="UP000799640">
    <property type="component" value="Unassembled WGS sequence"/>
</dbReference>
<accession>A0A6G1I5V1</accession>
<sequence length="956" mass="102061">MHRNQRSDSILTAATTTSATRKFDHHHHHHHNNPSSTTNIPSRLVYPKHDRAARSLDNLSNIPLSARPSTAPSNSQLQQPHSLQGAKSPSPTSKVPRISFSGSNTPSTRSRQVSSASITKSDFSDLTSRTRIRSSSILSRPAAITTSTVPPPSEAEPRSPTIKRPPASWSSHGIETSHGPPPSLITRGSYHSDVSRRAQNSIPPQHQQKPHLSQPDRTSSRPGSAGASKPKLSTPTYNWPQSPMQSSPLSPKGGTSDYIQSLNAMIDRSRQRVSGYSDDDITGSGPNSQGFDGAMDHDDTLDASGDLFLRLAQDGSDKKEASPHLPERRTSRGRSNKPQLSSQTISSRPRRDSSSHDSGYATRSAAPAAESSVRDHRRPSAVLSTFSTSKNPTTMSADQRFSAYRSRYMASNAQSSSPSVVSYPVRETGSSYSHRRPSVPDPISALARPPVYRPSRLNNTATREFDVMSNTGSPSEYRRTASLRVDPRAEVAESVISAAPSTVWDELHELKSRIQKIELADKPSSGGTGTATMSIGSGERPRTATTGVTTMSSSPKVSLKPGQSPSDVAANTANLHPVLRQSLARSKTLLSPALYRSLEAMTNEALEMCVLASNMNTQGNNYSDSPANNGVVTDRHLRRKADNVCRNLADLCIALCDGKLDAPAPPPAPTTVVSPTEVPTRNSREVTPAPPPAPSVTTPLTTRDPPSSLPRHISVDPETPDNSARSAPSRALDRVEARRVSMLATHSLTNSPREVPLVTTTPANNRLQEYNTPASAPAGLAAQQILSKTPRTGTALLRTRRRAQAFEDDEDDTTLRAPSRAVTEVGGLRKRSMRVAPTGTVAAREYTSQHSMPGNGGSNNNSPGSLLPGPRRAGTTGLGLSMKAETGRSGKFLEKPVELLGNGEEVGDLRRRSLGLYTSGARSSLATGRRGSFSKKARSMLVAGSGSGGTGGGSGE</sequence>